<accession>A0A7N5ZWB7</accession>
<evidence type="ECO:0000313" key="11">
    <source>
        <dbReference type="Ensembl" id="ENSATEP00000040077.2"/>
    </source>
</evidence>
<protein>
    <recommendedName>
        <fullName evidence="10">C2H2-type domain-containing protein</fullName>
    </recommendedName>
</protein>
<dbReference type="InParanoid" id="A0A7N5ZWB7"/>
<gene>
    <name evidence="11" type="primary">ZNF397</name>
</gene>
<dbReference type="GO" id="GO:0031519">
    <property type="term" value="C:PcG protein complex"/>
    <property type="evidence" value="ECO:0007669"/>
    <property type="project" value="TreeGrafter"/>
</dbReference>
<keyword evidence="6" id="KW-0862">Zinc</keyword>
<evidence type="ECO:0000313" key="12">
    <source>
        <dbReference type="Proteomes" id="UP000265040"/>
    </source>
</evidence>
<feature type="domain" description="C2H2-type" evidence="10">
    <location>
        <begin position="406"/>
        <end position="433"/>
    </location>
</feature>
<feature type="domain" description="C2H2-type" evidence="10">
    <location>
        <begin position="268"/>
        <end position="295"/>
    </location>
</feature>
<dbReference type="FunFam" id="3.30.160.60:FF:000624">
    <property type="entry name" value="zinc finger protein 697"/>
    <property type="match status" value="1"/>
</dbReference>
<dbReference type="Pfam" id="PF13894">
    <property type="entry name" value="zf-C2H2_4"/>
    <property type="match status" value="1"/>
</dbReference>
<organism evidence="11 12">
    <name type="scientific">Anabas testudineus</name>
    <name type="common">Climbing perch</name>
    <name type="synonym">Anthias testudineus</name>
    <dbReference type="NCBI Taxonomy" id="64144"/>
    <lineage>
        <taxon>Eukaryota</taxon>
        <taxon>Metazoa</taxon>
        <taxon>Chordata</taxon>
        <taxon>Craniata</taxon>
        <taxon>Vertebrata</taxon>
        <taxon>Euteleostomi</taxon>
        <taxon>Actinopterygii</taxon>
        <taxon>Neopterygii</taxon>
        <taxon>Teleostei</taxon>
        <taxon>Neoteleostei</taxon>
        <taxon>Acanthomorphata</taxon>
        <taxon>Anabantaria</taxon>
        <taxon>Anabantiformes</taxon>
        <taxon>Anabantoidei</taxon>
        <taxon>Anabantidae</taxon>
        <taxon>Anabas</taxon>
    </lineage>
</organism>
<dbReference type="GO" id="GO:0008270">
    <property type="term" value="F:zinc ion binding"/>
    <property type="evidence" value="ECO:0007669"/>
    <property type="project" value="UniProtKB-KW"/>
</dbReference>
<dbReference type="FunFam" id="3.30.160.60:FF:000161">
    <property type="entry name" value="Zinc finger protein 366"/>
    <property type="match status" value="1"/>
</dbReference>
<feature type="region of interest" description="Disordered" evidence="9">
    <location>
        <begin position="152"/>
        <end position="204"/>
    </location>
</feature>
<keyword evidence="7" id="KW-0539">Nucleus</keyword>
<feature type="compositionally biased region" description="Basic and acidic residues" evidence="9">
    <location>
        <begin position="153"/>
        <end position="162"/>
    </location>
</feature>
<dbReference type="GO" id="GO:0005667">
    <property type="term" value="C:transcription regulator complex"/>
    <property type="evidence" value="ECO:0007669"/>
    <property type="project" value="TreeGrafter"/>
</dbReference>
<comment type="similarity">
    <text evidence="2">Belongs to the krueppel C2H2-type zinc-finger protein family.</text>
</comment>
<dbReference type="SUPFAM" id="SSF57667">
    <property type="entry name" value="beta-beta-alpha zinc fingers"/>
    <property type="match status" value="5"/>
</dbReference>
<dbReference type="FunFam" id="3.30.160.60:FF:001498">
    <property type="entry name" value="Zinc finger protein 404"/>
    <property type="match status" value="1"/>
</dbReference>
<sequence>GSVPPAFISKSTGSLPVEPGTETPLASLAVSSRDSAPGSVPTLGVNMSRVQKLRVFISQRLNAALEEILAVFEKTIVKYEQEAALSQEVISRQHALLCALHKPLMEVPAPSESWFLTGPVLWTLWKEQGGEQHPDPEQADIIQFTYETSCGSRPEEELDRPLSEAGSAGPDQDVQLVLSSETEDSDDYSKDSEPRSVSNKLKPKTSCGPGLFRCRVCNRTFKTRGFLFRDTKAHLQEPDQVCGLCGKRFQTTADLRRHAQTHDLTPSHCCKVCGNAFHNKGNFVRHAETHVNNPGCRCGICGEQSESSDSLQVHIQSHRETSRICDICGISFRDMEIHMRTHTGQKPFRCKDCGKDFPRKGSLERHLKLHAGERPYICEFCGKTFIENTVLKRHIKSHTGGKPRIYSCDICGKKFSMSQHLDVHKRIHTGEKPYTCRVCGKNFRQIGNLDSHMRIHTGEKPFICSLCGKRFRQKISLETHERFHKKEKSFSCQLCSKGFVQKIDLKRHMLTHTGEKPFSCRICGKSYQEKRSDEFKINNTDYRCSVGFRSVVGLSETQRDIDLKVHNFITSFWP</sequence>
<dbReference type="GO" id="GO:0000122">
    <property type="term" value="P:negative regulation of transcription by RNA polymerase II"/>
    <property type="evidence" value="ECO:0007669"/>
    <property type="project" value="UniProtKB-ARBA"/>
</dbReference>
<keyword evidence="12" id="KW-1185">Reference proteome</keyword>
<dbReference type="GO" id="GO:0000981">
    <property type="term" value="F:DNA-binding transcription factor activity, RNA polymerase II-specific"/>
    <property type="evidence" value="ECO:0007669"/>
    <property type="project" value="TreeGrafter"/>
</dbReference>
<dbReference type="InterPro" id="IPR013087">
    <property type="entry name" value="Znf_C2H2_type"/>
</dbReference>
<comment type="subcellular location">
    <subcellularLocation>
        <location evidence="1">Nucleus</location>
    </subcellularLocation>
</comment>
<feature type="domain" description="C2H2-type" evidence="10">
    <location>
        <begin position="376"/>
        <end position="403"/>
    </location>
</feature>
<feature type="domain" description="C2H2-type" evidence="10">
    <location>
        <begin position="348"/>
        <end position="375"/>
    </location>
</feature>
<dbReference type="AlphaFoldDB" id="A0A7N5ZWB7"/>
<feature type="domain" description="C2H2-type" evidence="10">
    <location>
        <begin position="462"/>
        <end position="489"/>
    </location>
</feature>
<dbReference type="GO" id="GO:0045596">
    <property type="term" value="P:negative regulation of cell differentiation"/>
    <property type="evidence" value="ECO:0007669"/>
    <property type="project" value="UniProtKB-ARBA"/>
</dbReference>
<dbReference type="Ensembl" id="ENSATET00000067950.2">
    <property type="protein sequence ID" value="ENSATEP00000040077.2"/>
    <property type="gene ID" value="ENSATEG00000029424.2"/>
</dbReference>
<evidence type="ECO:0000256" key="6">
    <source>
        <dbReference type="ARBA" id="ARBA00022833"/>
    </source>
</evidence>
<feature type="domain" description="C2H2-type" evidence="10">
    <location>
        <begin position="240"/>
        <end position="262"/>
    </location>
</feature>
<dbReference type="PROSITE" id="PS00028">
    <property type="entry name" value="ZINC_FINGER_C2H2_1"/>
    <property type="match status" value="8"/>
</dbReference>
<dbReference type="PROSITE" id="PS50157">
    <property type="entry name" value="ZINC_FINGER_C2H2_2"/>
    <property type="match status" value="9"/>
</dbReference>
<keyword evidence="3" id="KW-0479">Metal-binding</keyword>
<dbReference type="InterPro" id="IPR036236">
    <property type="entry name" value="Znf_C2H2_sf"/>
</dbReference>
<dbReference type="FunFam" id="3.30.160.60:FF:000912">
    <property type="entry name" value="Zinc finger protein 660"/>
    <property type="match status" value="1"/>
</dbReference>
<evidence type="ECO:0000256" key="4">
    <source>
        <dbReference type="ARBA" id="ARBA00022737"/>
    </source>
</evidence>
<evidence type="ECO:0000256" key="2">
    <source>
        <dbReference type="ARBA" id="ARBA00006991"/>
    </source>
</evidence>
<evidence type="ECO:0000256" key="9">
    <source>
        <dbReference type="SAM" id="MobiDB-lite"/>
    </source>
</evidence>
<feature type="domain" description="C2H2-type" evidence="10">
    <location>
        <begin position="434"/>
        <end position="461"/>
    </location>
</feature>
<evidence type="ECO:0000256" key="5">
    <source>
        <dbReference type="ARBA" id="ARBA00022771"/>
    </source>
</evidence>
<dbReference type="Proteomes" id="UP000265040">
    <property type="component" value="Chromosome 11"/>
</dbReference>
<feature type="domain" description="C2H2-type" evidence="10">
    <location>
        <begin position="490"/>
        <end position="517"/>
    </location>
</feature>
<dbReference type="Pfam" id="PF00096">
    <property type="entry name" value="zf-C2H2"/>
    <property type="match status" value="6"/>
</dbReference>
<dbReference type="SMART" id="SM00355">
    <property type="entry name" value="ZnF_C2H2"/>
    <property type="match status" value="11"/>
</dbReference>
<dbReference type="FunFam" id="3.30.160.60:FF:002343">
    <property type="entry name" value="Zinc finger protein 33A"/>
    <property type="match status" value="1"/>
</dbReference>
<reference evidence="11" key="2">
    <citation type="submission" date="2025-08" db="UniProtKB">
        <authorList>
            <consortium name="Ensembl"/>
        </authorList>
    </citation>
    <scope>IDENTIFICATION</scope>
</reference>
<dbReference type="FunFam" id="3.30.160.60:FF:003017">
    <property type="entry name" value="Si:cabz01054396.2"/>
    <property type="match status" value="1"/>
</dbReference>
<keyword evidence="5 8" id="KW-0863">Zinc-finger</keyword>
<evidence type="ECO:0000256" key="7">
    <source>
        <dbReference type="ARBA" id="ARBA00023242"/>
    </source>
</evidence>
<evidence type="ECO:0000259" key="10">
    <source>
        <dbReference type="PROSITE" id="PS50157"/>
    </source>
</evidence>
<proteinExistence type="inferred from homology"/>
<keyword evidence="4" id="KW-0677">Repeat</keyword>
<dbReference type="PANTHER" id="PTHR14003:SF23">
    <property type="entry name" value="ZINC FINGER PROTEIN 143"/>
    <property type="match status" value="1"/>
</dbReference>
<feature type="domain" description="C2H2-type" evidence="10">
    <location>
        <begin position="212"/>
        <end position="239"/>
    </location>
</feature>
<evidence type="ECO:0000256" key="1">
    <source>
        <dbReference type="ARBA" id="ARBA00004123"/>
    </source>
</evidence>
<reference evidence="11" key="3">
    <citation type="submission" date="2025-09" db="UniProtKB">
        <authorList>
            <consortium name="Ensembl"/>
        </authorList>
    </citation>
    <scope>IDENTIFICATION</scope>
</reference>
<dbReference type="GO" id="GO:0000785">
    <property type="term" value="C:chromatin"/>
    <property type="evidence" value="ECO:0007669"/>
    <property type="project" value="TreeGrafter"/>
</dbReference>
<dbReference type="PANTHER" id="PTHR14003">
    <property type="entry name" value="TRANSCRIPTIONAL REPRESSOR PROTEIN YY"/>
    <property type="match status" value="1"/>
</dbReference>
<dbReference type="GO" id="GO:0000978">
    <property type="term" value="F:RNA polymerase II cis-regulatory region sequence-specific DNA binding"/>
    <property type="evidence" value="ECO:0007669"/>
    <property type="project" value="TreeGrafter"/>
</dbReference>
<name>A0A7N5ZWB7_ANATE</name>
<evidence type="ECO:0000256" key="3">
    <source>
        <dbReference type="ARBA" id="ARBA00022723"/>
    </source>
</evidence>
<dbReference type="Gene3D" id="3.30.160.60">
    <property type="entry name" value="Classic Zinc Finger"/>
    <property type="match status" value="10"/>
</dbReference>
<reference evidence="11" key="1">
    <citation type="submission" date="2021-04" db="EMBL/GenBank/DDBJ databases">
        <authorList>
            <consortium name="Wellcome Sanger Institute Data Sharing"/>
        </authorList>
    </citation>
    <scope>NUCLEOTIDE SEQUENCE [LARGE SCALE GENOMIC DNA]</scope>
</reference>
<dbReference type="GeneTree" id="ENSGT00950000183052"/>
<evidence type="ECO:0000256" key="8">
    <source>
        <dbReference type="PROSITE-ProRule" id="PRU00042"/>
    </source>
</evidence>